<dbReference type="AlphaFoldDB" id="A0A9Q6YZT6"/>
<evidence type="ECO:0000313" key="2">
    <source>
        <dbReference type="Proteomes" id="UP000595373"/>
    </source>
</evidence>
<gene>
    <name evidence="1" type="ORF">JFL49_07815</name>
</gene>
<dbReference type="RefSeq" id="WP_075294309.1">
    <property type="nucleotide sequence ID" value="NZ_CP018802.1"/>
</dbReference>
<proteinExistence type="predicted"/>
<organism evidence="1 2">
    <name type="scientific">Histophilus somni</name>
    <name type="common">Haemophilus somnus</name>
    <dbReference type="NCBI Taxonomy" id="731"/>
    <lineage>
        <taxon>Bacteria</taxon>
        <taxon>Pseudomonadati</taxon>
        <taxon>Pseudomonadota</taxon>
        <taxon>Gammaproteobacteria</taxon>
        <taxon>Pasteurellales</taxon>
        <taxon>Pasteurellaceae</taxon>
        <taxon>Histophilus</taxon>
    </lineage>
</organism>
<accession>A0A9Q6YZT6</accession>
<dbReference type="Proteomes" id="UP000595373">
    <property type="component" value="Chromosome"/>
</dbReference>
<protein>
    <submittedName>
        <fullName evidence="1">Uncharacterized protein</fullName>
    </submittedName>
</protein>
<name>A0A9Q6YZT6_HISSO</name>
<reference evidence="1 2" key="1">
    <citation type="submission" date="2020-12" db="EMBL/GenBank/DDBJ databases">
        <title>ASc-MMNZ-VFA-070.</title>
        <authorList>
            <person name="Schryvers A."/>
            <person name="Mostafa Nazari M."/>
            <person name="Farshchi Andisi V."/>
            <person name="Timsit E."/>
            <person name="Walter Morck D."/>
        </authorList>
    </citation>
    <scope>NUCLEOTIDE SEQUENCE [LARGE SCALE GENOMIC DNA]</scope>
    <source>
        <strain evidence="1 2">ASc-MMNZ-VFA-070</strain>
    </source>
</reference>
<dbReference type="EMBL" id="CP066558">
    <property type="protein sequence ID" value="QQF81960.1"/>
    <property type="molecule type" value="Genomic_DNA"/>
</dbReference>
<sequence length="63" mass="7038">MKIVGGVSKVLFPNGTSGQGFREKNRSHEIREPIESRIDIQTIAENTLVKYVILSIIMIAILI</sequence>
<evidence type="ECO:0000313" key="1">
    <source>
        <dbReference type="EMBL" id="QQF81960.1"/>
    </source>
</evidence>
<keyword evidence="2" id="KW-1185">Reference proteome</keyword>